<evidence type="ECO:0000313" key="2">
    <source>
        <dbReference type="EMBL" id="RMZ98798.1"/>
    </source>
</evidence>
<evidence type="ECO:0000256" key="1">
    <source>
        <dbReference type="SAM" id="Phobius"/>
    </source>
</evidence>
<accession>A0A3M7PIH3</accession>
<proteinExistence type="predicted"/>
<keyword evidence="1" id="KW-0812">Transmembrane</keyword>
<dbReference type="Proteomes" id="UP000276133">
    <property type="component" value="Unassembled WGS sequence"/>
</dbReference>
<sequence>MFMSIFQSQIALINAALYAFLMKRGLIDKLKNKKSDLQITLSFINNYIIGSLNEVSKNNSLLDNFADLEILDEEYGKRLVDFSKMNSKTGLNQRAIKAHFKINKRTYVSRYCVSKCEKT</sequence>
<gene>
    <name evidence="2" type="ORF">BpHYR1_026409</name>
</gene>
<keyword evidence="1" id="KW-0472">Membrane</keyword>
<keyword evidence="1" id="KW-1133">Transmembrane helix</keyword>
<dbReference type="EMBL" id="REGN01010554">
    <property type="protein sequence ID" value="RMZ98798.1"/>
    <property type="molecule type" value="Genomic_DNA"/>
</dbReference>
<reference evidence="2 3" key="1">
    <citation type="journal article" date="2018" name="Sci. Rep.">
        <title>Genomic signatures of local adaptation to the degree of environmental predictability in rotifers.</title>
        <authorList>
            <person name="Franch-Gras L."/>
            <person name="Hahn C."/>
            <person name="Garcia-Roger E.M."/>
            <person name="Carmona M.J."/>
            <person name="Serra M."/>
            <person name="Gomez A."/>
        </authorList>
    </citation>
    <scope>NUCLEOTIDE SEQUENCE [LARGE SCALE GENOMIC DNA]</scope>
    <source>
        <strain evidence="2">HYR1</strain>
    </source>
</reference>
<dbReference type="AlphaFoldDB" id="A0A3M7PIH3"/>
<keyword evidence="3" id="KW-1185">Reference proteome</keyword>
<protein>
    <submittedName>
        <fullName evidence="2">Uncharacterized protein</fullName>
    </submittedName>
</protein>
<comment type="caution">
    <text evidence="2">The sequence shown here is derived from an EMBL/GenBank/DDBJ whole genome shotgun (WGS) entry which is preliminary data.</text>
</comment>
<name>A0A3M7PIH3_BRAPC</name>
<feature type="transmembrane region" description="Helical" evidence="1">
    <location>
        <begin position="6"/>
        <end position="26"/>
    </location>
</feature>
<organism evidence="2 3">
    <name type="scientific">Brachionus plicatilis</name>
    <name type="common">Marine rotifer</name>
    <name type="synonym">Brachionus muelleri</name>
    <dbReference type="NCBI Taxonomy" id="10195"/>
    <lineage>
        <taxon>Eukaryota</taxon>
        <taxon>Metazoa</taxon>
        <taxon>Spiralia</taxon>
        <taxon>Gnathifera</taxon>
        <taxon>Rotifera</taxon>
        <taxon>Eurotatoria</taxon>
        <taxon>Monogononta</taxon>
        <taxon>Pseudotrocha</taxon>
        <taxon>Ploima</taxon>
        <taxon>Brachionidae</taxon>
        <taxon>Brachionus</taxon>
    </lineage>
</organism>
<evidence type="ECO:0000313" key="3">
    <source>
        <dbReference type="Proteomes" id="UP000276133"/>
    </source>
</evidence>